<keyword evidence="2" id="KW-1185">Reference proteome</keyword>
<proteinExistence type="predicted"/>
<dbReference type="EMBL" id="KZ110592">
    <property type="protein sequence ID" value="OSX66014.1"/>
    <property type="molecule type" value="Genomic_DNA"/>
</dbReference>
<name>A0A1X6NBQ8_9APHY</name>
<reference evidence="1 2" key="1">
    <citation type="submission" date="2017-04" db="EMBL/GenBank/DDBJ databases">
        <title>Genome Sequence of the Model Brown-Rot Fungus Postia placenta SB12.</title>
        <authorList>
            <consortium name="DOE Joint Genome Institute"/>
            <person name="Gaskell J."/>
            <person name="Kersten P."/>
            <person name="Larrondo L.F."/>
            <person name="Canessa P."/>
            <person name="Martinez D."/>
            <person name="Hibbett D."/>
            <person name="Schmoll M."/>
            <person name="Kubicek C.P."/>
            <person name="Martinez A.T."/>
            <person name="Yadav J."/>
            <person name="Master E."/>
            <person name="Magnuson J.K."/>
            <person name="James T."/>
            <person name="Yaver D."/>
            <person name="Berka R."/>
            <person name="Labutti K."/>
            <person name="Lipzen A."/>
            <person name="Aerts A."/>
            <person name="Barry K."/>
            <person name="Henrissat B."/>
            <person name="Blanchette R."/>
            <person name="Grigoriev I."/>
            <person name="Cullen D."/>
        </authorList>
    </citation>
    <scope>NUCLEOTIDE SEQUENCE [LARGE SCALE GENOMIC DNA]</scope>
    <source>
        <strain evidence="1 2">MAD-698-R-SB12</strain>
    </source>
</reference>
<evidence type="ECO:0000313" key="2">
    <source>
        <dbReference type="Proteomes" id="UP000194127"/>
    </source>
</evidence>
<dbReference type="RefSeq" id="XP_024342808.1">
    <property type="nucleotide sequence ID" value="XM_024476775.1"/>
</dbReference>
<gene>
    <name evidence="1" type="ORF">POSPLADRAFT_1031197</name>
</gene>
<sequence>MTHASRGLPDAGHGTDYLGMKRAWTQRRWHEAMHTPQERRATLEFRGHDAVARPYATVYPWAGRQHQGERTMGEQPGRRALIPACKGAAGEDARTGVPLRVVRCKYASAARHVMRTRVAVLKRVPCVSVCISLCARALPEDMTAHEADHCQTELWKMKMSQSTGMHRRPEALRSRCGVSIVSPERKSYADIDPLPKYEEQSDLDCNGSGRSWMKRFLSHPSKLWDVAMLVR</sequence>
<protein>
    <submittedName>
        <fullName evidence="1">Uncharacterized protein</fullName>
    </submittedName>
</protein>
<dbReference type="Proteomes" id="UP000194127">
    <property type="component" value="Unassembled WGS sequence"/>
</dbReference>
<dbReference type="GeneID" id="36321726"/>
<organism evidence="1 2">
    <name type="scientific">Postia placenta MAD-698-R-SB12</name>
    <dbReference type="NCBI Taxonomy" id="670580"/>
    <lineage>
        <taxon>Eukaryota</taxon>
        <taxon>Fungi</taxon>
        <taxon>Dikarya</taxon>
        <taxon>Basidiomycota</taxon>
        <taxon>Agaricomycotina</taxon>
        <taxon>Agaricomycetes</taxon>
        <taxon>Polyporales</taxon>
        <taxon>Adustoporiaceae</taxon>
        <taxon>Rhodonia</taxon>
    </lineage>
</organism>
<evidence type="ECO:0000313" key="1">
    <source>
        <dbReference type="EMBL" id="OSX66014.1"/>
    </source>
</evidence>
<dbReference type="AlphaFoldDB" id="A0A1X6NBQ8"/>
<accession>A0A1X6NBQ8</accession>